<dbReference type="Proteomes" id="UP000770717">
    <property type="component" value="Unassembled WGS sequence"/>
</dbReference>
<dbReference type="SUPFAM" id="SSF57567">
    <property type="entry name" value="Serine protease inhibitors"/>
    <property type="match status" value="1"/>
</dbReference>
<proteinExistence type="predicted"/>
<dbReference type="AlphaFoldDB" id="A0A8J6FRH3"/>
<accession>A0A8J6FRH3</accession>
<dbReference type="InterPro" id="IPR051368">
    <property type="entry name" value="SerProtInhib-TIL_Domain"/>
</dbReference>
<keyword evidence="1" id="KW-0646">Protease inhibitor</keyword>
<keyword evidence="5" id="KW-1185">Reference proteome</keyword>
<gene>
    <name evidence="4" type="ORF">GDO78_001246</name>
</gene>
<dbReference type="InterPro" id="IPR036084">
    <property type="entry name" value="Ser_inhib-like_sf"/>
</dbReference>
<dbReference type="InterPro" id="IPR002919">
    <property type="entry name" value="TIL_dom"/>
</dbReference>
<sequence>MLQITPDVSQPGTKCRFITRKSNLLTPTEPYIIRHIPAPAEDHSRYITQDEGETPELTMRPVSVLLLLSLSAAVVLISAYRMPPTKELCHGNTTYHSCGTACPLSCTNLSRPPKICTMQCVIGCGCKGGYVLLDAKNKTCVHPQDCPKQ</sequence>
<dbReference type="EMBL" id="WNTK01000001">
    <property type="protein sequence ID" value="KAG9493238.1"/>
    <property type="molecule type" value="Genomic_DNA"/>
</dbReference>
<dbReference type="Pfam" id="PF01826">
    <property type="entry name" value="TIL"/>
    <property type="match status" value="1"/>
</dbReference>
<dbReference type="Gene3D" id="2.10.25.10">
    <property type="entry name" value="Laminin"/>
    <property type="match status" value="1"/>
</dbReference>
<comment type="caution">
    <text evidence="4">The sequence shown here is derived from an EMBL/GenBank/DDBJ whole genome shotgun (WGS) entry which is preliminary data.</text>
</comment>
<dbReference type="PANTHER" id="PTHR23259:SF70">
    <property type="entry name" value="ACCESSORY GLAND PROTEIN ACP62F-RELATED"/>
    <property type="match status" value="1"/>
</dbReference>
<evidence type="ECO:0000256" key="1">
    <source>
        <dbReference type="ARBA" id="ARBA00022690"/>
    </source>
</evidence>
<evidence type="ECO:0000313" key="4">
    <source>
        <dbReference type="EMBL" id="KAG9493238.1"/>
    </source>
</evidence>
<protein>
    <recommendedName>
        <fullName evidence="3">TIL domain-containing protein</fullName>
    </recommendedName>
</protein>
<evidence type="ECO:0000256" key="2">
    <source>
        <dbReference type="ARBA" id="ARBA00023157"/>
    </source>
</evidence>
<organism evidence="4 5">
    <name type="scientific">Eleutherodactylus coqui</name>
    <name type="common">Puerto Rican coqui</name>
    <dbReference type="NCBI Taxonomy" id="57060"/>
    <lineage>
        <taxon>Eukaryota</taxon>
        <taxon>Metazoa</taxon>
        <taxon>Chordata</taxon>
        <taxon>Craniata</taxon>
        <taxon>Vertebrata</taxon>
        <taxon>Euteleostomi</taxon>
        <taxon>Amphibia</taxon>
        <taxon>Batrachia</taxon>
        <taxon>Anura</taxon>
        <taxon>Neobatrachia</taxon>
        <taxon>Hyloidea</taxon>
        <taxon>Eleutherodactylidae</taxon>
        <taxon>Eleutherodactylinae</taxon>
        <taxon>Eleutherodactylus</taxon>
        <taxon>Eleutherodactylus</taxon>
    </lineage>
</organism>
<dbReference type="PANTHER" id="PTHR23259">
    <property type="entry name" value="RIDDLE"/>
    <property type="match status" value="1"/>
</dbReference>
<keyword evidence="2" id="KW-1015">Disulfide bond</keyword>
<dbReference type="CDD" id="cd19941">
    <property type="entry name" value="TIL"/>
    <property type="match status" value="1"/>
</dbReference>
<reference evidence="4" key="1">
    <citation type="thesis" date="2020" institute="ProQuest LLC" country="789 East Eisenhower Parkway, Ann Arbor, MI, USA">
        <title>Comparative Genomics and Chromosome Evolution.</title>
        <authorList>
            <person name="Mudd A.B."/>
        </authorList>
    </citation>
    <scope>NUCLEOTIDE SEQUENCE</scope>
    <source>
        <strain evidence="4">HN-11 Male</strain>
        <tissue evidence="4">Kidney and liver</tissue>
    </source>
</reference>
<evidence type="ECO:0000259" key="3">
    <source>
        <dbReference type="Pfam" id="PF01826"/>
    </source>
</evidence>
<dbReference type="GO" id="GO:0030414">
    <property type="term" value="F:peptidase inhibitor activity"/>
    <property type="evidence" value="ECO:0007669"/>
    <property type="project" value="UniProtKB-KW"/>
</dbReference>
<feature type="domain" description="TIL" evidence="3">
    <location>
        <begin position="89"/>
        <end position="146"/>
    </location>
</feature>
<dbReference type="OrthoDB" id="9909036at2759"/>
<name>A0A8J6FRH3_ELECQ</name>
<evidence type="ECO:0000313" key="5">
    <source>
        <dbReference type="Proteomes" id="UP000770717"/>
    </source>
</evidence>